<reference evidence="2 3" key="1">
    <citation type="submission" date="2024-04" db="EMBL/GenBank/DDBJ databases">
        <authorList>
            <person name="Fracassetti M."/>
        </authorList>
    </citation>
    <scope>NUCLEOTIDE SEQUENCE [LARGE SCALE GENOMIC DNA]</scope>
</reference>
<organism evidence="2 3">
    <name type="scientific">Linum trigynum</name>
    <dbReference type="NCBI Taxonomy" id="586398"/>
    <lineage>
        <taxon>Eukaryota</taxon>
        <taxon>Viridiplantae</taxon>
        <taxon>Streptophyta</taxon>
        <taxon>Embryophyta</taxon>
        <taxon>Tracheophyta</taxon>
        <taxon>Spermatophyta</taxon>
        <taxon>Magnoliopsida</taxon>
        <taxon>eudicotyledons</taxon>
        <taxon>Gunneridae</taxon>
        <taxon>Pentapetalae</taxon>
        <taxon>rosids</taxon>
        <taxon>fabids</taxon>
        <taxon>Malpighiales</taxon>
        <taxon>Linaceae</taxon>
        <taxon>Linum</taxon>
    </lineage>
</organism>
<feature type="compositionally biased region" description="Polar residues" evidence="1">
    <location>
        <begin position="44"/>
        <end position="59"/>
    </location>
</feature>
<accession>A0AAV2EA03</accession>
<protein>
    <submittedName>
        <fullName evidence="2">Uncharacterized protein</fullName>
    </submittedName>
</protein>
<dbReference type="EMBL" id="OZ034817">
    <property type="protein sequence ID" value="CAL1382637.1"/>
    <property type="molecule type" value="Genomic_DNA"/>
</dbReference>
<sequence length="82" mass="9056">MNFETSEFRLRHPSLRQSTLSFSPTKSSLRLEIDLGSKLKHCSSSSDPIFPQQGSNPTLLPSPLVSGSYGIPPSRFRGLDVH</sequence>
<proteinExistence type="predicted"/>
<evidence type="ECO:0000256" key="1">
    <source>
        <dbReference type="SAM" id="MobiDB-lite"/>
    </source>
</evidence>
<gene>
    <name evidence="2" type="ORF">LTRI10_LOCUS23951</name>
</gene>
<dbReference type="Proteomes" id="UP001497516">
    <property type="component" value="Chromosome 4"/>
</dbReference>
<evidence type="ECO:0000313" key="2">
    <source>
        <dbReference type="EMBL" id="CAL1382637.1"/>
    </source>
</evidence>
<keyword evidence="3" id="KW-1185">Reference proteome</keyword>
<dbReference type="AlphaFoldDB" id="A0AAV2EA03"/>
<evidence type="ECO:0000313" key="3">
    <source>
        <dbReference type="Proteomes" id="UP001497516"/>
    </source>
</evidence>
<name>A0AAV2EA03_9ROSI</name>
<feature type="region of interest" description="Disordered" evidence="1">
    <location>
        <begin position="44"/>
        <end position="82"/>
    </location>
</feature>